<dbReference type="AlphaFoldDB" id="A0AA86N257"/>
<name>A0AA86N257_9BACT</name>
<dbReference type="EMBL" id="OX365700">
    <property type="protein sequence ID" value="CAI4033284.1"/>
    <property type="molecule type" value="Genomic_DNA"/>
</dbReference>
<feature type="region of interest" description="Disordered" evidence="1">
    <location>
        <begin position="29"/>
        <end position="49"/>
    </location>
</feature>
<evidence type="ECO:0008006" key="5">
    <source>
        <dbReference type="Google" id="ProtNLM"/>
    </source>
</evidence>
<evidence type="ECO:0000313" key="4">
    <source>
        <dbReference type="Proteomes" id="UP001179121"/>
    </source>
</evidence>
<evidence type="ECO:0000313" key="3">
    <source>
        <dbReference type="EMBL" id="CAI4033284.1"/>
    </source>
</evidence>
<proteinExistence type="predicted"/>
<feature type="signal peptide" evidence="2">
    <location>
        <begin position="1"/>
        <end position="30"/>
    </location>
</feature>
<organism evidence="3 4">
    <name type="scientific">Nitrospira tepida</name>
    <dbReference type="NCBI Taxonomy" id="2973512"/>
    <lineage>
        <taxon>Bacteria</taxon>
        <taxon>Pseudomonadati</taxon>
        <taxon>Nitrospirota</taxon>
        <taxon>Nitrospiria</taxon>
        <taxon>Nitrospirales</taxon>
        <taxon>Nitrospiraceae</taxon>
        <taxon>Nitrospira</taxon>
    </lineage>
</organism>
<evidence type="ECO:0000256" key="1">
    <source>
        <dbReference type="SAM" id="MobiDB-lite"/>
    </source>
</evidence>
<accession>A0AA86N257</accession>
<keyword evidence="2" id="KW-0732">Signal</keyword>
<evidence type="ECO:0000256" key="2">
    <source>
        <dbReference type="SAM" id="SignalP"/>
    </source>
</evidence>
<gene>
    <name evidence="3" type="ORF">DNFV4_03720</name>
</gene>
<keyword evidence="4" id="KW-1185">Reference proteome</keyword>
<sequence length="200" mass="21358">MPLAAHKSHNAAPWAMVILSLSVLAGPAMAGPSPAGGEQDRRAPEEAAGAEQIFHARDLKGASDVGLEGCAANSGEYTLWVYATAATCGVPREQAEQVVLVRQPLPGVAPLRARVTISGGSYHLWVFGSGDPGHPWLHICGKTCVIGELPAKPGWVSFGPIEVRDLQMIFIRTKEVPYGHTLRLHAMVLSTRSDQPDWLP</sequence>
<dbReference type="RefSeq" id="WP_289270360.1">
    <property type="nucleotide sequence ID" value="NZ_OX365700.1"/>
</dbReference>
<feature type="chain" id="PRO_5041732552" description="Lipoprotein" evidence="2">
    <location>
        <begin position="31"/>
        <end position="200"/>
    </location>
</feature>
<protein>
    <recommendedName>
        <fullName evidence="5">Lipoprotein</fullName>
    </recommendedName>
</protein>
<dbReference type="Proteomes" id="UP001179121">
    <property type="component" value="Chromosome"/>
</dbReference>
<dbReference type="KEGG" id="nti:DNFV4_03720"/>
<reference evidence="3" key="1">
    <citation type="submission" date="2022-10" db="EMBL/GenBank/DDBJ databases">
        <authorList>
            <person name="Koch H."/>
        </authorList>
    </citation>
    <scope>NUCLEOTIDE SEQUENCE</scope>
    <source>
        <strain evidence="3">DNF</strain>
    </source>
</reference>